<accession>A0A511Z840</accession>
<dbReference type="EMBL" id="BJYL01000024">
    <property type="protein sequence ID" value="GEN83608.1"/>
    <property type="molecule type" value="Genomic_DNA"/>
</dbReference>
<gene>
    <name evidence="1" type="ORF">SLU01_19200</name>
</gene>
<dbReference type="RefSeq" id="WP_170232658.1">
    <property type="nucleotide sequence ID" value="NZ_BJYL01000024.1"/>
</dbReference>
<evidence type="ECO:0000313" key="1">
    <source>
        <dbReference type="EMBL" id="GEN83608.1"/>
    </source>
</evidence>
<dbReference type="AlphaFoldDB" id="A0A511Z840"/>
<evidence type="ECO:0000313" key="2">
    <source>
        <dbReference type="Proteomes" id="UP000321901"/>
    </source>
</evidence>
<proteinExistence type="predicted"/>
<organism evidence="1 2">
    <name type="scientific">Sporosarcina luteola</name>
    <dbReference type="NCBI Taxonomy" id="582850"/>
    <lineage>
        <taxon>Bacteria</taxon>
        <taxon>Bacillati</taxon>
        <taxon>Bacillota</taxon>
        <taxon>Bacilli</taxon>
        <taxon>Bacillales</taxon>
        <taxon>Caryophanaceae</taxon>
        <taxon>Sporosarcina</taxon>
    </lineage>
</organism>
<sequence>MSTVWVYIQSEPGLFTVGFYTPDGSFMTDSDHANRDDAAARFNYLNGIK</sequence>
<dbReference type="Proteomes" id="UP000321901">
    <property type="component" value="Unassembled WGS sequence"/>
</dbReference>
<protein>
    <submittedName>
        <fullName evidence="1">Uncharacterized protein</fullName>
    </submittedName>
</protein>
<name>A0A511Z840_9BACL</name>
<keyword evidence="2" id="KW-1185">Reference proteome</keyword>
<reference evidence="1 2" key="1">
    <citation type="submission" date="2019-07" db="EMBL/GenBank/DDBJ databases">
        <title>Whole genome shotgun sequence of Sporosarcina luteola NBRC 105378.</title>
        <authorList>
            <person name="Hosoyama A."/>
            <person name="Uohara A."/>
            <person name="Ohji S."/>
            <person name="Ichikawa N."/>
        </authorList>
    </citation>
    <scope>NUCLEOTIDE SEQUENCE [LARGE SCALE GENOMIC DNA]</scope>
    <source>
        <strain evidence="1 2">NBRC 105378</strain>
    </source>
</reference>
<comment type="caution">
    <text evidence="1">The sequence shown here is derived from an EMBL/GenBank/DDBJ whole genome shotgun (WGS) entry which is preliminary data.</text>
</comment>